<organism evidence="2 3">
    <name type="scientific">Methylomonas lenta</name>
    <dbReference type="NCBI Taxonomy" id="980561"/>
    <lineage>
        <taxon>Bacteria</taxon>
        <taxon>Pseudomonadati</taxon>
        <taxon>Pseudomonadota</taxon>
        <taxon>Gammaproteobacteria</taxon>
        <taxon>Methylococcales</taxon>
        <taxon>Methylococcaceae</taxon>
        <taxon>Methylomonas</taxon>
    </lineage>
</organism>
<keyword evidence="1" id="KW-0175">Coiled coil</keyword>
<keyword evidence="3" id="KW-1185">Reference proteome</keyword>
<evidence type="ECO:0000313" key="2">
    <source>
        <dbReference type="EMBL" id="OAI10030.1"/>
    </source>
</evidence>
<feature type="coiled-coil region" evidence="1">
    <location>
        <begin position="18"/>
        <end position="55"/>
    </location>
</feature>
<dbReference type="EMBL" id="LUUI01000161">
    <property type="protein sequence ID" value="OAI10030.1"/>
    <property type="molecule type" value="Genomic_DNA"/>
</dbReference>
<sequence length="79" mass="9286">MNKIKLLSRLQDFFNADKKKKKKRFEEIEGVIKKLKVKENKIKKMLNACQDVEMKKALQLEVNIIQAQIDKGKTVLKDL</sequence>
<name>A0A177MYH9_9GAMM</name>
<proteinExistence type="predicted"/>
<dbReference type="Proteomes" id="UP000078476">
    <property type="component" value="Unassembled WGS sequence"/>
</dbReference>
<dbReference type="STRING" id="980561.A1359_17640"/>
<evidence type="ECO:0000313" key="3">
    <source>
        <dbReference type="Proteomes" id="UP000078476"/>
    </source>
</evidence>
<dbReference type="OrthoDB" id="5574109at2"/>
<accession>A0A177MYH9</accession>
<gene>
    <name evidence="2" type="ORF">A1359_17640</name>
</gene>
<comment type="caution">
    <text evidence="2">The sequence shown here is derived from an EMBL/GenBank/DDBJ whole genome shotgun (WGS) entry which is preliminary data.</text>
</comment>
<reference evidence="2 3" key="1">
    <citation type="submission" date="2016-03" db="EMBL/GenBank/DDBJ databases">
        <authorList>
            <person name="Ploux O."/>
        </authorList>
    </citation>
    <scope>NUCLEOTIDE SEQUENCE [LARGE SCALE GENOMIC DNA]</scope>
    <source>
        <strain evidence="2 3">R-45370</strain>
    </source>
</reference>
<protein>
    <submittedName>
        <fullName evidence="2">Uncharacterized protein</fullName>
    </submittedName>
</protein>
<dbReference type="AlphaFoldDB" id="A0A177MYH9"/>
<dbReference type="RefSeq" id="WP_066987835.1">
    <property type="nucleotide sequence ID" value="NZ_LUUI01000161.1"/>
</dbReference>
<evidence type="ECO:0000256" key="1">
    <source>
        <dbReference type="SAM" id="Coils"/>
    </source>
</evidence>